<evidence type="ECO:0000313" key="3">
    <source>
        <dbReference type="Proteomes" id="UP000019132"/>
    </source>
</evidence>
<feature type="signal peptide" evidence="1">
    <location>
        <begin position="1"/>
        <end position="21"/>
    </location>
</feature>
<accession>K3WN16</accession>
<dbReference type="Proteomes" id="UP000019132">
    <property type="component" value="Unassembled WGS sequence"/>
</dbReference>
<dbReference type="VEuPathDB" id="FungiDB:PYU1_G006346"/>
<reference evidence="3" key="1">
    <citation type="journal article" date="2010" name="Genome Biol.">
        <title>Genome sequence of the necrotrophic plant pathogen Pythium ultimum reveals original pathogenicity mechanisms and effector repertoire.</title>
        <authorList>
            <person name="Levesque C.A."/>
            <person name="Brouwer H."/>
            <person name="Cano L."/>
            <person name="Hamilton J.P."/>
            <person name="Holt C."/>
            <person name="Huitema E."/>
            <person name="Raffaele S."/>
            <person name="Robideau G.P."/>
            <person name="Thines M."/>
            <person name="Win J."/>
            <person name="Zerillo M.M."/>
            <person name="Beakes G.W."/>
            <person name="Boore J.L."/>
            <person name="Busam D."/>
            <person name="Dumas B."/>
            <person name="Ferriera S."/>
            <person name="Fuerstenberg S.I."/>
            <person name="Gachon C.M."/>
            <person name="Gaulin E."/>
            <person name="Govers F."/>
            <person name="Grenville-Briggs L."/>
            <person name="Horner N."/>
            <person name="Hostetler J."/>
            <person name="Jiang R.H."/>
            <person name="Johnson J."/>
            <person name="Krajaejun T."/>
            <person name="Lin H."/>
            <person name="Meijer H.J."/>
            <person name="Moore B."/>
            <person name="Morris P."/>
            <person name="Phuntmart V."/>
            <person name="Puiu D."/>
            <person name="Shetty J."/>
            <person name="Stajich J.E."/>
            <person name="Tripathy S."/>
            <person name="Wawra S."/>
            <person name="van West P."/>
            <person name="Whitty B.R."/>
            <person name="Coutinho P.M."/>
            <person name="Henrissat B."/>
            <person name="Martin F."/>
            <person name="Thomas P.D."/>
            <person name="Tyler B.M."/>
            <person name="De Vries R.P."/>
            <person name="Kamoun S."/>
            <person name="Yandell M."/>
            <person name="Tisserat N."/>
            <person name="Buell C.R."/>
        </authorList>
    </citation>
    <scope>NUCLEOTIDE SEQUENCE</scope>
    <source>
        <strain evidence="3">DAOM:BR144</strain>
    </source>
</reference>
<proteinExistence type="predicted"/>
<dbReference type="SUPFAM" id="SSF51126">
    <property type="entry name" value="Pectin lyase-like"/>
    <property type="match status" value="1"/>
</dbReference>
<keyword evidence="3" id="KW-1185">Reference proteome</keyword>
<dbReference type="EMBL" id="GL376604">
    <property type="status" value="NOT_ANNOTATED_CDS"/>
    <property type="molecule type" value="Genomic_DNA"/>
</dbReference>
<reference evidence="3" key="2">
    <citation type="submission" date="2010-04" db="EMBL/GenBank/DDBJ databases">
        <authorList>
            <person name="Buell R."/>
            <person name="Hamilton J."/>
            <person name="Hostetler J."/>
        </authorList>
    </citation>
    <scope>NUCLEOTIDE SEQUENCE [LARGE SCALE GENOMIC DNA]</scope>
    <source>
        <strain evidence="3">DAOM:BR144</strain>
    </source>
</reference>
<dbReference type="InParanoid" id="K3WN16"/>
<dbReference type="InterPro" id="IPR006626">
    <property type="entry name" value="PbH1"/>
</dbReference>
<dbReference type="AlphaFoldDB" id="K3WN16"/>
<dbReference type="Gene3D" id="2.160.20.10">
    <property type="entry name" value="Single-stranded right-handed beta-helix, Pectin lyase-like"/>
    <property type="match status" value="2"/>
</dbReference>
<dbReference type="InterPro" id="IPR011050">
    <property type="entry name" value="Pectin_lyase_fold/virulence"/>
</dbReference>
<name>K3WN16_GLOUD</name>
<dbReference type="PANTHER" id="PTHR36453:SF1">
    <property type="entry name" value="RIGHT HANDED BETA HELIX DOMAIN-CONTAINING PROTEIN"/>
    <property type="match status" value="1"/>
</dbReference>
<keyword evidence="1" id="KW-0732">Signal</keyword>
<dbReference type="PANTHER" id="PTHR36453">
    <property type="entry name" value="SECRETED PROTEIN-RELATED"/>
    <property type="match status" value="1"/>
</dbReference>
<dbReference type="SMART" id="SM00710">
    <property type="entry name" value="PbH1"/>
    <property type="match status" value="3"/>
</dbReference>
<protein>
    <submittedName>
        <fullName evidence="2">Uncharacterized protein</fullName>
    </submittedName>
</protein>
<dbReference type="eggNOG" id="KOG1415">
    <property type="taxonomic scope" value="Eukaryota"/>
</dbReference>
<organism evidence="2 3">
    <name type="scientific">Globisporangium ultimum (strain ATCC 200006 / CBS 805.95 / DAOM BR144)</name>
    <name type="common">Pythium ultimum</name>
    <dbReference type="NCBI Taxonomy" id="431595"/>
    <lineage>
        <taxon>Eukaryota</taxon>
        <taxon>Sar</taxon>
        <taxon>Stramenopiles</taxon>
        <taxon>Oomycota</taxon>
        <taxon>Peronosporomycetes</taxon>
        <taxon>Pythiales</taxon>
        <taxon>Pythiaceae</taxon>
        <taxon>Globisporangium</taxon>
    </lineage>
</organism>
<sequence>MTTALCAPIAWLWILEGLVVASVQAVIAPVNLYVSPTGSDTTNDGSFANPFQTLARAKLEVQTQKQKPANVNAPINVFLRAGRYALAETLEFGVEDSGLSAQAPVTYQAYCDPAVENAAISDLRKEEDCVEVCTLSCKGCEEVTLSGSTLIPSGSITTWTLSRSLTVGTGTAQQTLNIFQADLTPFLPAPVSPDTQFSFSTLSSPSGQFKCSYAAANAIESPDKVFFDPATFSSKAAQWTNPQSMVLEIAGNEGEIRVGAGGAELSFETFEHGLASTTTSQTSASFRIENVFEELDSPGEWFFDAATKRLYVIPLDSASATPATMAVMTLEFPVLRQLVRASGSRDNQFIQAAHASSSLLETDSRTKASHLQFRHLVFSGTQLRHTDVYERIPGSQWPMARIAAVFLETVDNIVVEHCTFEKIGGNAIIVSGESDRVLLASNNISFVDSSGIAILARRAFRRNAWTAPVLSKLLFSRNANVSFNQIHHFGRRVTHSAAIMAVGAHQAAIQGNLIYHFPNRSSGHRSLAGTNYHIENAHGANYDDSTPLIRTVTPFTIPQTLAQNLATQYKIVVPITGFDVPIIAKLIGAPECPSGTGRIGALYGDPTPFTYMQCSGCCSLHDNFAKFRVAGSGVTWSDATSRQIVVQPGESIELAATSSAFFNSIVDVYVAFHVVTPNQILELPPSTFAKWQILTRKCTYTEHTYTATCSGPCAGIGSTGCGNSNIAIQQNGRALTCDPGYEADVDSHVCTGPFAATSDCDGTGVAQTHVYYNCSVACLTTACV</sequence>
<dbReference type="HOGENOM" id="CLU_009695_0_0_1"/>
<dbReference type="InterPro" id="IPR012334">
    <property type="entry name" value="Pectin_lyas_fold"/>
</dbReference>
<reference evidence="2" key="3">
    <citation type="submission" date="2015-02" db="UniProtKB">
        <authorList>
            <consortium name="EnsemblProtists"/>
        </authorList>
    </citation>
    <scope>IDENTIFICATION</scope>
    <source>
        <strain evidence="2">DAOM BR144</strain>
    </source>
</reference>
<dbReference type="STRING" id="431595.K3WN16"/>
<evidence type="ECO:0000256" key="1">
    <source>
        <dbReference type="SAM" id="SignalP"/>
    </source>
</evidence>
<feature type="chain" id="PRO_5003868080" evidence="1">
    <location>
        <begin position="22"/>
        <end position="784"/>
    </location>
</feature>
<evidence type="ECO:0000313" key="2">
    <source>
        <dbReference type="EnsemblProtists" id="PYU1_T006358"/>
    </source>
</evidence>
<dbReference type="EnsemblProtists" id="PYU1_T006358">
    <property type="protein sequence ID" value="PYU1_T006358"/>
    <property type="gene ID" value="PYU1_G006346"/>
</dbReference>